<dbReference type="InterPro" id="IPR049557">
    <property type="entry name" value="Transketolase_CS"/>
</dbReference>
<dbReference type="PANTHER" id="PTHR43522">
    <property type="entry name" value="TRANSKETOLASE"/>
    <property type="match status" value="1"/>
</dbReference>
<dbReference type="PANTHER" id="PTHR43522:SF2">
    <property type="entry name" value="TRANSKETOLASE 1-RELATED"/>
    <property type="match status" value="1"/>
</dbReference>
<dbReference type="Gene3D" id="3.40.50.970">
    <property type="match status" value="2"/>
</dbReference>
<evidence type="ECO:0000256" key="6">
    <source>
        <dbReference type="ARBA" id="ARBA00022723"/>
    </source>
</evidence>
<reference evidence="12 13" key="1">
    <citation type="submission" date="2023-02" db="EMBL/GenBank/DDBJ databases">
        <title>Genome sequence of Novosphingobium humi KACC 19094.</title>
        <authorList>
            <person name="Kim S."/>
            <person name="Heo J."/>
            <person name="Kwon S.-W."/>
        </authorList>
    </citation>
    <scope>NUCLEOTIDE SEQUENCE [LARGE SCALE GENOMIC DNA]</scope>
    <source>
        <strain evidence="12 13">KACC 19094</strain>
    </source>
</reference>
<feature type="domain" description="Transketolase-like pyrimidine-binding" evidence="11">
    <location>
        <begin position="349"/>
        <end position="520"/>
    </location>
</feature>
<keyword evidence="7" id="KW-0460">Magnesium</keyword>
<evidence type="ECO:0000256" key="8">
    <source>
        <dbReference type="ARBA" id="ARBA00023052"/>
    </source>
</evidence>
<sequence length="657" mass="70439">MSITAPRLQNMANAIRVLSMDAVQAANSGHPGMPMGMADVATVLFSKFLKFDPAQPRWPDRDRFILSAGHGSMLIYSLLHLTGYEQPTIEDIKNFRQLHSVCAGHPENFELPGVECTTGPLGQGLAMSVGFAIAERHLNAQFGDDLVDHKTFVIAGDGCIMEGINHEAIGLAGHLKLGRLVVLWDDNRITIDGDTDLSTSEDVAARYTATGWHVVSCDGHDFADIERAIAEAVADPRPSLVACRTIIGKGAPNKQGGHSVHGSPLGAAEVEAARGELGWTLPAFELPADILGDWRNVGALGKTAAVDWAARVAASDKGAELLRRMNGQLPDQTEVQATFDAWLEGSTKVATRKASEMALEVLTAHVPEMVGGSADLTGSNLTVTKSTKPFGPQDYSGRYVYYGIREFGMAAAMNGMALHGGIIPYGGTFLVFSDYCRNAIRMSAIQRAKVVYVLTHDSIGLGEDGPTHQPIEHVMSMRMIPNLEVFRPADVIETAEAWQLAIANEGRPSVLALTRQNLPQFRHSGPNLTAKGAYRLAAAQAARKVVIVATGSEVEIAMATRDALEAQGVGVDVVSMPSMSRFLEQDAEYRADVLPADVLRVSIEAGTTFGWERITGLDGLRFGIDTFGASAPAPVLYDYFGLTAEKIAPQILAALQN</sequence>
<evidence type="ECO:0000256" key="10">
    <source>
        <dbReference type="NCBIfam" id="TIGR00232"/>
    </source>
</evidence>
<dbReference type="GO" id="GO:0004802">
    <property type="term" value="F:transketolase activity"/>
    <property type="evidence" value="ECO:0007669"/>
    <property type="project" value="UniProtKB-EC"/>
</dbReference>
<evidence type="ECO:0000256" key="2">
    <source>
        <dbReference type="ARBA" id="ARBA00001964"/>
    </source>
</evidence>
<dbReference type="SUPFAM" id="SSF52922">
    <property type="entry name" value="TK C-terminal domain-like"/>
    <property type="match status" value="1"/>
</dbReference>
<comment type="cofactor">
    <cofactor evidence="2">
        <name>thiamine diphosphate</name>
        <dbReference type="ChEBI" id="CHEBI:58937"/>
    </cofactor>
</comment>
<evidence type="ECO:0000256" key="3">
    <source>
        <dbReference type="ARBA" id="ARBA00007131"/>
    </source>
</evidence>
<evidence type="ECO:0000256" key="7">
    <source>
        <dbReference type="ARBA" id="ARBA00022842"/>
    </source>
</evidence>
<dbReference type="InterPro" id="IPR055152">
    <property type="entry name" value="Transketolase-like_C_2"/>
</dbReference>
<proteinExistence type="inferred from homology"/>
<dbReference type="Pfam" id="PF02779">
    <property type="entry name" value="Transket_pyr"/>
    <property type="match status" value="1"/>
</dbReference>
<dbReference type="Pfam" id="PF00456">
    <property type="entry name" value="Transketolase_N"/>
    <property type="match status" value="1"/>
</dbReference>
<evidence type="ECO:0000256" key="9">
    <source>
        <dbReference type="ARBA" id="ARBA00049473"/>
    </source>
</evidence>
<organism evidence="12 13">
    <name type="scientific">Novosphingobium humi</name>
    <dbReference type="NCBI Taxonomy" id="2282397"/>
    <lineage>
        <taxon>Bacteria</taxon>
        <taxon>Pseudomonadati</taxon>
        <taxon>Pseudomonadota</taxon>
        <taxon>Alphaproteobacteria</taxon>
        <taxon>Sphingomonadales</taxon>
        <taxon>Sphingomonadaceae</taxon>
        <taxon>Novosphingobium</taxon>
    </lineage>
</organism>
<evidence type="ECO:0000259" key="11">
    <source>
        <dbReference type="SMART" id="SM00861"/>
    </source>
</evidence>
<evidence type="ECO:0000256" key="1">
    <source>
        <dbReference type="ARBA" id="ARBA00001946"/>
    </source>
</evidence>
<dbReference type="RefSeq" id="WP_273618834.1">
    <property type="nucleotide sequence ID" value="NZ_CP103868.1"/>
</dbReference>
<dbReference type="EMBL" id="CP117417">
    <property type="protein sequence ID" value="WCT78522.1"/>
    <property type="molecule type" value="Genomic_DNA"/>
</dbReference>
<dbReference type="InterPro" id="IPR005474">
    <property type="entry name" value="Transketolase_N"/>
</dbReference>
<dbReference type="InterPro" id="IPR009014">
    <property type="entry name" value="Transketo_C/PFOR_II"/>
</dbReference>
<dbReference type="PROSITE" id="PS00801">
    <property type="entry name" value="TRANSKETOLASE_1"/>
    <property type="match status" value="1"/>
</dbReference>
<dbReference type="InterPro" id="IPR033247">
    <property type="entry name" value="Transketolase_fam"/>
</dbReference>
<evidence type="ECO:0000256" key="4">
    <source>
        <dbReference type="ARBA" id="ARBA00013152"/>
    </source>
</evidence>
<dbReference type="CDD" id="cd02012">
    <property type="entry name" value="TPP_TK"/>
    <property type="match status" value="1"/>
</dbReference>
<dbReference type="SMART" id="SM00861">
    <property type="entry name" value="Transket_pyr"/>
    <property type="match status" value="1"/>
</dbReference>
<comment type="cofactor">
    <cofactor evidence="1">
        <name>Mg(2+)</name>
        <dbReference type="ChEBI" id="CHEBI:18420"/>
    </cofactor>
</comment>
<dbReference type="InterPro" id="IPR005478">
    <property type="entry name" value="Transketolase_bac-like"/>
</dbReference>
<dbReference type="InterPro" id="IPR029061">
    <property type="entry name" value="THDP-binding"/>
</dbReference>
<comment type="catalytic activity">
    <reaction evidence="9">
        <text>D-sedoheptulose 7-phosphate + D-glyceraldehyde 3-phosphate = aldehydo-D-ribose 5-phosphate + D-xylulose 5-phosphate</text>
        <dbReference type="Rhea" id="RHEA:10508"/>
        <dbReference type="ChEBI" id="CHEBI:57483"/>
        <dbReference type="ChEBI" id="CHEBI:57737"/>
        <dbReference type="ChEBI" id="CHEBI:58273"/>
        <dbReference type="ChEBI" id="CHEBI:59776"/>
        <dbReference type="EC" id="2.2.1.1"/>
    </reaction>
</comment>
<dbReference type="NCBIfam" id="TIGR00232">
    <property type="entry name" value="tktlase_bact"/>
    <property type="match status" value="1"/>
</dbReference>
<evidence type="ECO:0000313" key="13">
    <source>
        <dbReference type="Proteomes" id="UP001218231"/>
    </source>
</evidence>
<dbReference type="InterPro" id="IPR005475">
    <property type="entry name" value="Transketolase-like_Pyr-bd"/>
</dbReference>
<keyword evidence="13" id="KW-1185">Reference proteome</keyword>
<dbReference type="SUPFAM" id="SSF52518">
    <property type="entry name" value="Thiamin diphosphate-binding fold (THDP-binding)"/>
    <property type="match status" value="2"/>
</dbReference>
<dbReference type="Gene3D" id="3.40.50.920">
    <property type="match status" value="1"/>
</dbReference>
<dbReference type="CDD" id="cd07033">
    <property type="entry name" value="TPP_PYR_DXS_TK_like"/>
    <property type="match status" value="1"/>
</dbReference>
<comment type="similarity">
    <text evidence="3">Belongs to the transketolase family.</text>
</comment>
<dbReference type="Pfam" id="PF22613">
    <property type="entry name" value="Transketolase_C_1"/>
    <property type="match status" value="1"/>
</dbReference>
<keyword evidence="6" id="KW-0479">Metal-binding</keyword>
<name>A0ABY7U0W2_9SPHN</name>
<keyword evidence="8" id="KW-0786">Thiamine pyrophosphate</keyword>
<keyword evidence="5 12" id="KW-0808">Transferase</keyword>
<gene>
    <name evidence="12" type="primary">tkt</name>
    <name evidence="12" type="ORF">PQ457_06050</name>
</gene>
<dbReference type="EC" id="2.2.1.1" evidence="4 10"/>
<evidence type="ECO:0000313" key="12">
    <source>
        <dbReference type="EMBL" id="WCT78522.1"/>
    </source>
</evidence>
<evidence type="ECO:0000256" key="5">
    <source>
        <dbReference type="ARBA" id="ARBA00022679"/>
    </source>
</evidence>
<accession>A0ABY7U0W2</accession>
<protein>
    <recommendedName>
        <fullName evidence="4 10">Transketolase</fullName>
        <ecNumber evidence="4 10">2.2.1.1</ecNumber>
    </recommendedName>
</protein>
<dbReference type="Proteomes" id="UP001218231">
    <property type="component" value="Chromosome"/>
</dbReference>